<name>A0A1G7LR27_9FIRM</name>
<organism evidence="1 2">
    <name type="scientific">Sporolituus thermophilus DSM 23256</name>
    <dbReference type="NCBI Taxonomy" id="1123285"/>
    <lineage>
        <taxon>Bacteria</taxon>
        <taxon>Bacillati</taxon>
        <taxon>Bacillota</taxon>
        <taxon>Negativicutes</taxon>
        <taxon>Selenomonadales</taxon>
        <taxon>Sporomusaceae</taxon>
        <taxon>Sporolituus</taxon>
    </lineage>
</organism>
<evidence type="ECO:0000313" key="1">
    <source>
        <dbReference type="EMBL" id="SDF51972.1"/>
    </source>
</evidence>
<dbReference type="STRING" id="1123285.SAMN05660235_01875"/>
<reference evidence="2" key="1">
    <citation type="submission" date="2016-10" db="EMBL/GenBank/DDBJ databases">
        <authorList>
            <person name="Varghese N."/>
            <person name="Submissions S."/>
        </authorList>
    </citation>
    <scope>NUCLEOTIDE SEQUENCE [LARGE SCALE GENOMIC DNA]</scope>
    <source>
        <strain evidence="2">DSM 23256</strain>
    </source>
</reference>
<dbReference type="EMBL" id="FNBU01000013">
    <property type="protein sequence ID" value="SDF51972.1"/>
    <property type="molecule type" value="Genomic_DNA"/>
</dbReference>
<sequence length="58" mass="6499">MSSKKRVLFLCTHNSARSHHSFPDPSALTGADAEIMAGVARVRDQIKQWIVDTFGREE</sequence>
<evidence type="ECO:0000313" key="2">
    <source>
        <dbReference type="Proteomes" id="UP000243333"/>
    </source>
</evidence>
<accession>A0A1G7LR27</accession>
<proteinExistence type="predicted"/>
<dbReference type="RefSeq" id="WP_171904641.1">
    <property type="nucleotide sequence ID" value="NZ_FNBU01000013.1"/>
</dbReference>
<evidence type="ECO:0008006" key="3">
    <source>
        <dbReference type="Google" id="ProtNLM"/>
    </source>
</evidence>
<dbReference type="Proteomes" id="UP000243333">
    <property type="component" value="Unassembled WGS sequence"/>
</dbReference>
<dbReference type="AlphaFoldDB" id="A0A1G7LR27"/>
<protein>
    <recommendedName>
        <fullName evidence="3">Low molecular weight phosphotyrosine protein phosphatase</fullName>
    </recommendedName>
</protein>
<keyword evidence="2" id="KW-1185">Reference proteome</keyword>
<gene>
    <name evidence="1" type="ORF">SAMN05660235_01875</name>
</gene>